<name>A0A9P5NLU9_GYMJU</name>
<evidence type="ECO:0000313" key="6">
    <source>
        <dbReference type="EMBL" id="KAF8899586.1"/>
    </source>
</evidence>
<gene>
    <name evidence="6" type="ORF">CPB84DRAFT_1847608</name>
</gene>
<organism evidence="6 7">
    <name type="scientific">Gymnopilus junonius</name>
    <name type="common">Spectacular rustgill mushroom</name>
    <name type="synonym">Gymnopilus spectabilis subsp. junonius</name>
    <dbReference type="NCBI Taxonomy" id="109634"/>
    <lineage>
        <taxon>Eukaryota</taxon>
        <taxon>Fungi</taxon>
        <taxon>Dikarya</taxon>
        <taxon>Basidiomycota</taxon>
        <taxon>Agaricomycotina</taxon>
        <taxon>Agaricomycetes</taxon>
        <taxon>Agaricomycetidae</taxon>
        <taxon>Agaricales</taxon>
        <taxon>Agaricineae</taxon>
        <taxon>Hymenogastraceae</taxon>
        <taxon>Gymnopilus</taxon>
    </lineage>
</organism>
<keyword evidence="4" id="KW-0560">Oxidoreductase</keyword>
<dbReference type="SUPFAM" id="SSF56176">
    <property type="entry name" value="FAD-binding/transporter-associated domain-like"/>
    <property type="match status" value="1"/>
</dbReference>
<reference evidence="6" key="1">
    <citation type="submission" date="2020-11" db="EMBL/GenBank/DDBJ databases">
        <authorList>
            <consortium name="DOE Joint Genome Institute"/>
            <person name="Ahrendt S."/>
            <person name="Riley R."/>
            <person name="Andreopoulos W."/>
            <person name="LaButti K."/>
            <person name="Pangilinan J."/>
            <person name="Ruiz-duenas F.J."/>
            <person name="Barrasa J.M."/>
            <person name="Sanchez-Garcia M."/>
            <person name="Camarero S."/>
            <person name="Miyauchi S."/>
            <person name="Serrano A."/>
            <person name="Linde D."/>
            <person name="Babiker R."/>
            <person name="Drula E."/>
            <person name="Ayuso-Fernandez I."/>
            <person name="Pacheco R."/>
            <person name="Padilla G."/>
            <person name="Ferreira P."/>
            <person name="Barriuso J."/>
            <person name="Kellner H."/>
            <person name="Castanera R."/>
            <person name="Alfaro M."/>
            <person name="Ramirez L."/>
            <person name="Pisabarro A.G."/>
            <person name="Kuo A."/>
            <person name="Tritt A."/>
            <person name="Lipzen A."/>
            <person name="He G."/>
            <person name="Yan M."/>
            <person name="Ng V."/>
            <person name="Cullen D."/>
            <person name="Martin F."/>
            <person name="Rosso M.-N."/>
            <person name="Henrissat B."/>
            <person name="Hibbett D."/>
            <person name="Martinez A.T."/>
            <person name="Grigoriev I.V."/>
        </authorList>
    </citation>
    <scope>NUCLEOTIDE SEQUENCE</scope>
    <source>
        <strain evidence="6">AH 44721</strain>
    </source>
</reference>
<keyword evidence="2" id="KW-0285">Flavoprotein</keyword>
<keyword evidence="3" id="KW-0274">FAD</keyword>
<dbReference type="InterPro" id="IPR016169">
    <property type="entry name" value="FAD-bd_PCMH_sub2"/>
</dbReference>
<proteinExistence type="inferred from homology"/>
<dbReference type="PROSITE" id="PS51387">
    <property type="entry name" value="FAD_PCMH"/>
    <property type="match status" value="1"/>
</dbReference>
<sequence length="429" mass="45814">MSRTSDLSSLISPLAGSVSSVTDVYYPGDPDYLEAISHWASSSTELSACAVVPGTAADVGIIVKSGGYSSNPGFSSTIGVHIWLTRLSEVTYDPASQTVVIGAGLIWDDVYAALQPFNVTVAGGRTTGQGVGGHILGGGYSYLTNQYGLTVDTVTAFELVRPDGQVVTVTQASDPDLEEETTLSGVVTRFTLQTFPPGQVWGGSIQFAASSVPNATAALLNFNANVVDPKASVVTSYNFALGALEESFSDGIFDEFLAIPYSTRDISTRSFLSLVQSGSVLSYTPEILEMLLYETTSWEPRLARKGGLVVSYTAQPSLPSMYTHNTQTTAFPPNRSLSLQPFDIYAAWTVESFDEYYHQAVKASMIRISNAAVALGQTALVGAPVVHPNYAMYDTPLADMYGDNLPALRNLKFAVDPQNVMRLSGGFKF</sequence>
<evidence type="ECO:0000313" key="7">
    <source>
        <dbReference type="Proteomes" id="UP000724874"/>
    </source>
</evidence>
<dbReference type="AlphaFoldDB" id="A0A9P5NLU9"/>
<dbReference type="PANTHER" id="PTHR42973">
    <property type="entry name" value="BINDING OXIDOREDUCTASE, PUTATIVE (AFU_ORTHOLOGUE AFUA_1G17690)-RELATED"/>
    <property type="match status" value="1"/>
</dbReference>
<dbReference type="OrthoDB" id="2151789at2759"/>
<comment type="similarity">
    <text evidence="1">Belongs to the oxygen-dependent FAD-linked oxidoreductase family.</text>
</comment>
<dbReference type="Proteomes" id="UP000724874">
    <property type="component" value="Unassembled WGS sequence"/>
</dbReference>
<feature type="domain" description="FAD-binding PCMH-type" evidence="5">
    <location>
        <begin position="17"/>
        <end position="197"/>
    </location>
</feature>
<evidence type="ECO:0000256" key="1">
    <source>
        <dbReference type="ARBA" id="ARBA00005466"/>
    </source>
</evidence>
<evidence type="ECO:0000256" key="4">
    <source>
        <dbReference type="ARBA" id="ARBA00023002"/>
    </source>
</evidence>
<dbReference type="Pfam" id="PF01565">
    <property type="entry name" value="FAD_binding_4"/>
    <property type="match status" value="1"/>
</dbReference>
<dbReference type="InterPro" id="IPR016166">
    <property type="entry name" value="FAD-bd_PCMH"/>
</dbReference>
<keyword evidence="7" id="KW-1185">Reference proteome</keyword>
<dbReference type="GO" id="GO:0016491">
    <property type="term" value="F:oxidoreductase activity"/>
    <property type="evidence" value="ECO:0007669"/>
    <property type="project" value="UniProtKB-KW"/>
</dbReference>
<dbReference type="InterPro" id="IPR050416">
    <property type="entry name" value="FAD-linked_Oxidoreductase"/>
</dbReference>
<evidence type="ECO:0000259" key="5">
    <source>
        <dbReference type="PROSITE" id="PS51387"/>
    </source>
</evidence>
<dbReference type="InterPro" id="IPR006094">
    <property type="entry name" value="Oxid_FAD_bind_N"/>
</dbReference>
<evidence type="ECO:0000256" key="2">
    <source>
        <dbReference type="ARBA" id="ARBA00022630"/>
    </source>
</evidence>
<dbReference type="GO" id="GO:0071949">
    <property type="term" value="F:FAD binding"/>
    <property type="evidence" value="ECO:0007669"/>
    <property type="project" value="InterPro"/>
</dbReference>
<dbReference type="PANTHER" id="PTHR42973:SF13">
    <property type="entry name" value="FAD-BINDING PCMH-TYPE DOMAIN-CONTAINING PROTEIN"/>
    <property type="match status" value="1"/>
</dbReference>
<dbReference type="InterPro" id="IPR036318">
    <property type="entry name" value="FAD-bd_PCMH-like_sf"/>
</dbReference>
<evidence type="ECO:0000256" key="3">
    <source>
        <dbReference type="ARBA" id="ARBA00022827"/>
    </source>
</evidence>
<protein>
    <recommendedName>
        <fullName evidence="5">FAD-binding PCMH-type domain-containing protein</fullName>
    </recommendedName>
</protein>
<accession>A0A9P5NLU9</accession>
<dbReference type="EMBL" id="JADNYJ010000052">
    <property type="protein sequence ID" value="KAF8899586.1"/>
    <property type="molecule type" value="Genomic_DNA"/>
</dbReference>
<dbReference type="Gene3D" id="3.30.465.10">
    <property type="match status" value="1"/>
</dbReference>
<comment type="caution">
    <text evidence="6">The sequence shown here is derived from an EMBL/GenBank/DDBJ whole genome shotgun (WGS) entry which is preliminary data.</text>
</comment>